<gene>
    <name evidence="6" type="ORF">HaLaN_06360</name>
</gene>
<protein>
    <recommendedName>
        <fullName evidence="5">RRM domain-containing protein</fullName>
    </recommendedName>
</protein>
<organism evidence="6 7">
    <name type="scientific">Haematococcus lacustris</name>
    <name type="common">Green alga</name>
    <name type="synonym">Haematococcus pluvialis</name>
    <dbReference type="NCBI Taxonomy" id="44745"/>
    <lineage>
        <taxon>Eukaryota</taxon>
        <taxon>Viridiplantae</taxon>
        <taxon>Chlorophyta</taxon>
        <taxon>core chlorophytes</taxon>
        <taxon>Chlorophyceae</taxon>
        <taxon>CS clade</taxon>
        <taxon>Chlamydomonadales</taxon>
        <taxon>Haematococcaceae</taxon>
        <taxon>Haematococcus</taxon>
    </lineage>
</organism>
<evidence type="ECO:0000256" key="1">
    <source>
        <dbReference type="ARBA" id="ARBA00022737"/>
    </source>
</evidence>
<comment type="caution">
    <text evidence="6">The sequence shown here is derived from an EMBL/GenBank/DDBJ whole genome shotgun (WGS) entry which is preliminary data.</text>
</comment>
<name>A0A699YVU0_HAELA</name>
<dbReference type="InterPro" id="IPR012677">
    <property type="entry name" value="Nucleotide-bd_a/b_plait_sf"/>
</dbReference>
<dbReference type="PANTHER" id="PTHR48032:SF6">
    <property type="entry name" value="RNA-BINDING (RRM_RBD_RNP MOTIFS) FAMILY PROTEIN"/>
    <property type="match status" value="1"/>
</dbReference>
<dbReference type="SUPFAM" id="SSF54928">
    <property type="entry name" value="RNA-binding domain, RBD"/>
    <property type="match status" value="2"/>
</dbReference>
<evidence type="ECO:0000256" key="2">
    <source>
        <dbReference type="ARBA" id="ARBA00022884"/>
    </source>
</evidence>
<sequence>MGDYYGFAGGQDGFAGGQQQQDGFAGVQQNGSGGYGNGHPDQQQHEAATHDGQRGQPGGPRHDAAFVEGKLFLGGLDLQSTKETVQAYCAQWWAQRSVGHIYGAAVRQAHLPYARLDCPWLRRGEISDIVVMEGRGFGFVTFSDPAAATSFLQQKEHSIGKCSTVLGWWHNPVDLYYHTPTATDNRRVEAKAAVPRQQSEPARGPVARGYGTPVVSNKVFVGGTGDLDDEQLRNHFQQYGEITDCAIVKHPDGGTRGFGFVTFAQAQSADTCAGKTHDIEGRTVEVKRAVPRGGRMGGGMGGYGGSPGGGAGGFGGRGGYGGAGAGGYSGMGGGAYGMGGGAMGGGGYGMGGMGNMGAMAAYGMYPMGMGMMGAMGGYGMGGGAGAGRGPAAAAGPAAGAYDSYPAATSPVAGYGMGGGMAGAGGGFGPAGGMGGRGGLNGGAGMGAGGAGGRFRPLPGLASRSSRRRSTSNLGCPRLCQGCSYQSGHHKSSPSRLSSSCHFHFSLQLYLPVRPCRAPCGVSSLALPASMPQHSAWLLVSHASFCAACSIGVLACAPQTSSWALFLKALWGGAQTPSVYQSCFGLPAAALATNHYETIARRRPLIVRRWPLL</sequence>
<dbReference type="SMART" id="SM00360">
    <property type="entry name" value="RRM"/>
    <property type="match status" value="2"/>
</dbReference>
<dbReference type="Pfam" id="PF00076">
    <property type="entry name" value="RRM_1"/>
    <property type="match status" value="1"/>
</dbReference>
<dbReference type="EMBL" id="BLLF01000361">
    <property type="protein sequence ID" value="GFH10954.1"/>
    <property type="molecule type" value="Genomic_DNA"/>
</dbReference>
<keyword evidence="2 3" id="KW-0694">RNA-binding</keyword>
<evidence type="ECO:0000313" key="7">
    <source>
        <dbReference type="Proteomes" id="UP000485058"/>
    </source>
</evidence>
<evidence type="ECO:0000259" key="5">
    <source>
        <dbReference type="PROSITE" id="PS50102"/>
    </source>
</evidence>
<reference evidence="6 7" key="1">
    <citation type="submission" date="2020-02" db="EMBL/GenBank/DDBJ databases">
        <title>Draft genome sequence of Haematococcus lacustris strain NIES-144.</title>
        <authorList>
            <person name="Morimoto D."/>
            <person name="Nakagawa S."/>
            <person name="Yoshida T."/>
            <person name="Sawayama S."/>
        </authorList>
    </citation>
    <scope>NUCLEOTIDE SEQUENCE [LARGE SCALE GENOMIC DNA]</scope>
    <source>
        <strain evidence="6 7">NIES-144</strain>
    </source>
</reference>
<evidence type="ECO:0000313" key="6">
    <source>
        <dbReference type="EMBL" id="GFH10954.1"/>
    </source>
</evidence>
<feature type="compositionally biased region" description="Low complexity" evidence="4">
    <location>
        <begin position="17"/>
        <end position="29"/>
    </location>
</feature>
<accession>A0A699YVU0</accession>
<keyword evidence="1" id="KW-0677">Repeat</keyword>
<dbReference type="GO" id="GO:0006417">
    <property type="term" value="P:regulation of translation"/>
    <property type="evidence" value="ECO:0007669"/>
    <property type="project" value="TreeGrafter"/>
</dbReference>
<dbReference type="Proteomes" id="UP000485058">
    <property type="component" value="Unassembled WGS sequence"/>
</dbReference>
<dbReference type="PANTHER" id="PTHR48032">
    <property type="entry name" value="RNA-BINDING PROTEIN MUSASHI HOMOLOG RBP6"/>
    <property type="match status" value="1"/>
</dbReference>
<dbReference type="PROSITE" id="PS50102">
    <property type="entry name" value="RRM"/>
    <property type="match status" value="2"/>
</dbReference>
<evidence type="ECO:0000256" key="4">
    <source>
        <dbReference type="SAM" id="MobiDB-lite"/>
    </source>
</evidence>
<dbReference type="Gene3D" id="3.30.70.330">
    <property type="match status" value="2"/>
</dbReference>
<feature type="region of interest" description="Disordered" evidence="4">
    <location>
        <begin position="15"/>
        <end position="61"/>
    </location>
</feature>
<dbReference type="GO" id="GO:0003729">
    <property type="term" value="F:mRNA binding"/>
    <property type="evidence" value="ECO:0007669"/>
    <property type="project" value="TreeGrafter"/>
</dbReference>
<dbReference type="InterPro" id="IPR035979">
    <property type="entry name" value="RBD_domain_sf"/>
</dbReference>
<feature type="domain" description="RRM" evidence="5">
    <location>
        <begin position="69"/>
        <end position="195"/>
    </location>
</feature>
<dbReference type="AlphaFoldDB" id="A0A699YVU0"/>
<evidence type="ECO:0000256" key="3">
    <source>
        <dbReference type="PROSITE-ProRule" id="PRU00176"/>
    </source>
</evidence>
<keyword evidence="7" id="KW-1185">Reference proteome</keyword>
<dbReference type="InterPro" id="IPR000504">
    <property type="entry name" value="RRM_dom"/>
</dbReference>
<feature type="compositionally biased region" description="Basic and acidic residues" evidence="4">
    <location>
        <begin position="42"/>
        <end position="53"/>
    </location>
</feature>
<feature type="domain" description="RRM" evidence="5">
    <location>
        <begin position="217"/>
        <end position="291"/>
    </location>
</feature>
<proteinExistence type="predicted"/>